<evidence type="ECO:0000256" key="9">
    <source>
        <dbReference type="ARBA" id="ARBA00023125"/>
    </source>
</evidence>
<dbReference type="Pfam" id="PF00270">
    <property type="entry name" value="DEAD"/>
    <property type="match status" value="1"/>
</dbReference>
<reference evidence="15 16" key="1">
    <citation type="submission" date="2017-03" db="EMBL/GenBank/DDBJ databases">
        <title>Genomic and clinical evidence uncovers the enterohepatic species Helicobacter valdiviensis as a potential human intestinal pathogen.</title>
        <authorList>
            <person name="Fresia P."/>
            <person name="Jara R."/>
            <person name="Sierra R."/>
            <person name="Ferres I."/>
            <person name="Greif G."/>
            <person name="Iraola G."/>
            <person name="Collado L."/>
        </authorList>
    </citation>
    <scope>NUCLEOTIDE SEQUENCE [LARGE SCALE GENOMIC DNA]</scope>
    <source>
        <strain evidence="15 16">WBE14</strain>
    </source>
</reference>
<feature type="binding site" evidence="12">
    <location>
        <position position="347"/>
    </location>
    <ligand>
        <name>Zn(2+)</name>
        <dbReference type="ChEBI" id="CHEBI:29105"/>
        <label>2</label>
    </ligand>
</feature>
<evidence type="ECO:0000256" key="11">
    <source>
        <dbReference type="ARBA" id="ARBA00048988"/>
    </source>
</evidence>
<dbReference type="GO" id="GO:0016887">
    <property type="term" value="F:ATP hydrolysis activity"/>
    <property type="evidence" value="ECO:0007669"/>
    <property type="project" value="RHEA"/>
</dbReference>
<evidence type="ECO:0000259" key="13">
    <source>
        <dbReference type="PROSITE" id="PS51192"/>
    </source>
</evidence>
<comment type="catalytic activity">
    <reaction evidence="11 12">
        <text>ATP + H2O = ADP + phosphate + H(+)</text>
        <dbReference type="Rhea" id="RHEA:13065"/>
        <dbReference type="ChEBI" id="CHEBI:15377"/>
        <dbReference type="ChEBI" id="CHEBI:15378"/>
        <dbReference type="ChEBI" id="CHEBI:30616"/>
        <dbReference type="ChEBI" id="CHEBI:43474"/>
        <dbReference type="ChEBI" id="CHEBI:456216"/>
        <dbReference type="EC" id="5.6.2.4"/>
    </reaction>
</comment>
<dbReference type="InterPro" id="IPR041222">
    <property type="entry name" value="PriA_3primeBD"/>
</dbReference>
<feature type="domain" description="Helicase C-terminal" evidence="14">
    <location>
        <begin position="373"/>
        <end position="533"/>
    </location>
</feature>
<evidence type="ECO:0000256" key="4">
    <source>
        <dbReference type="ARBA" id="ARBA00022741"/>
    </source>
</evidence>
<feature type="binding site" evidence="12">
    <location>
        <position position="341"/>
    </location>
    <ligand>
        <name>Zn(2+)</name>
        <dbReference type="ChEBI" id="CHEBI:29105"/>
        <label>1</label>
    </ligand>
</feature>
<keyword evidence="8 12" id="KW-0067">ATP-binding</keyword>
<dbReference type="EMBL" id="NBIU01000009">
    <property type="protein sequence ID" value="PZT48333.1"/>
    <property type="molecule type" value="Genomic_DNA"/>
</dbReference>
<evidence type="ECO:0000256" key="1">
    <source>
        <dbReference type="ARBA" id="ARBA00022515"/>
    </source>
</evidence>
<evidence type="ECO:0000256" key="2">
    <source>
        <dbReference type="ARBA" id="ARBA00022705"/>
    </source>
</evidence>
<dbReference type="GO" id="GO:0006270">
    <property type="term" value="P:DNA replication initiation"/>
    <property type="evidence" value="ECO:0007669"/>
    <property type="project" value="TreeGrafter"/>
</dbReference>
<dbReference type="SUPFAM" id="SSF52540">
    <property type="entry name" value="P-loop containing nucleoside triphosphate hydrolases"/>
    <property type="match status" value="1"/>
</dbReference>
<dbReference type="GO" id="GO:0008270">
    <property type="term" value="F:zinc ion binding"/>
    <property type="evidence" value="ECO:0007669"/>
    <property type="project" value="UniProtKB-UniRule"/>
</dbReference>
<dbReference type="PANTHER" id="PTHR30580">
    <property type="entry name" value="PRIMOSOMAL PROTEIN N"/>
    <property type="match status" value="1"/>
</dbReference>
<keyword evidence="2 12" id="KW-0235">DNA replication</keyword>
<dbReference type="CDD" id="cd17929">
    <property type="entry name" value="DEXHc_priA"/>
    <property type="match status" value="1"/>
</dbReference>
<proteinExistence type="inferred from homology"/>
<dbReference type="GO" id="GO:0005524">
    <property type="term" value="F:ATP binding"/>
    <property type="evidence" value="ECO:0007669"/>
    <property type="project" value="UniProtKB-UniRule"/>
</dbReference>
<comment type="cofactor">
    <cofactor evidence="12">
        <name>Zn(2+)</name>
        <dbReference type="ChEBI" id="CHEBI:29105"/>
    </cofactor>
    <text evidence="12">Binds 2 zinc ions per subunit.</text>
</comment>
<dbReference type="HAMAP" id="MF_00983">
    <property type="entry name" value="PriA"/>
    <property type="match status" value="1"/>
</dbReference>
<dbReference type="GO" id="GO:0006310">
    <property type="term" value="P:DNA recombination"/>
    <property type="evidence" value="ECO:0007669"/>
    <property type="project" value="InterPro"/>
</dbReference>
<dbReference type="FunFam" id="3.40.50.300:FF:000489">
    <property type="entry name" value="Primosome assembly protein PriA"/>
    <property type="match status" value="1"/>
</dbReference>
<evidence type="ECO:0000313" key="16">
    <source>
        <dbReference type="Proteomes" id="UP000249746"/>
    </source>
</evidence>
<evidence type="ECO:0000256" key="6">
    <source>
        <dbReference type="ARBA" id="ARBA00022806"/>
    </source>
</evidence>
<keyword evidence="3 12" id="KW-0479">Metal-binding</keyword>
<dbReference type="InterPro" id="IPR041236">
    <property type="entry name" value="PriA_C"/>
</dbReference>
<dbReference type="PROSITE" id="PS51192">
    <property type="entry name" value="HELICASE_ATP_BIND_1"/>
    <property type="match status" value="1"/>
</dbReference>
<name>A0A2W6PNQ7_9HELI</name>
<dbReference type="GO" id="GO:0006269">
    <property type="term" value="P:DNA replication, synthesis of primer"/>
    <property type="evidence" value="ECO:0007669"/>
    <property type="project" value="UniProtKB-KW"/>
</dbReference>
<feature type="domain" description="Helicase ATP-binding" evidence="13">
    <location>
        <begin position="120"/>
        <end position="286"/>
    </location>
</feature>
<dbReference type="GO" id="GO:0043138">
    <property type="term" value="F:3'-5' DNA helicase activity"/>
    <property type="evidence" value="ECO:0007669"/>
    <property type="project" value="UniProtKB-EC"/>
</dbReference>
<evidence type="ECO:0000256" key="3">
    <source>
        <dbReference type="ARBA" id="ARBA00022723"/>
    </source>
</evidence>
<comment type="function">
    <text evidence="12">Initiates the restart of stalled replication forks, which reloads the replicative helicase on sites other than the origin of replication. Recognizes and binds to abandoned replication forks and remodels them to uncover a helicase loading site. Promotes assembly of the primosome at these replication forks.</text>
</comment>
<dbReference type="InterPro" id="IPR001650">
    <property type="entry name" value="Helicase_C-like"/>
</dbReference>
<keyword evidence="5 12" id="KW-0378">Hydrolase</keyword>
<feature type="binding site" evidence="12">
    <location>
        <position position="365"/>
    </location>
    <ligand>
        <name>Zn(2+)</name>
        <dbReference type="ChEBI" id="CHEBI:29105"/>
        <label>2</label>
    </ligand>
</feature>
<evidence type="ECO:0000313" key="15">
    <source>
        <dbReference type="EMBL" id="PZT48333.1"/>
    </source>
</evidence>
<dbReference type="InterPro" id="IPR042115">
    <property type="entry name" value="PriA_3primeBD_sf"/>
</dbReference>
<feature type="binding site" evidence="12">
    <location>
        <position position="381"/>
    </location>
    <ligand>
        <name>Zn(2+)</name>
        <dbReference type="ChEBI" id="CHEBI:29105"/>
        <label>1</label>
    </ligand>
</feature>
<comment type="similarity">
    <text evidence="12">Belongs to the helicase family. PriA subfamily.</text>
</comment>
<dbReference type="InterPro" id="IPR011545">
    <property type="entry name" value="DEAD/DEAH_box_helicase_dom"/>
</dbReference>
<feature type="binding site" evidence="12">
    <location>
        <position position="338"/>
    </location>
    <ligand>
        <name>Zn(2+)</name>
        <dbReference type="ChEBI" id="CHEBI:29105"/>
        <label>1</label>
    </ligand>
</feature>
<dbReference type="InterPro" id="IPR005259">
    <property type="entry name" value="PriA"/>
</dbReference>
<evidence type="ECO:0000256" key="10">
    <source>
        <dbReference type="ARBA" id="ARBA00023235"/>
    </source>
</evidence>
<dbReference type="Pfam" id="PF18074">
    <property type="entry name" value="PriA_C"/>
    <property type="match status" value="1"/>
</dbReference>
<dbReference type="Gene3D" id="3.40.1440.60">
    <property type="entry name" value="PriA, 3(prime) DNA-binding domain"/>
    <property type="match status" value="1"/>
</dbReference>
<evidence type="ECO:0000256" key="8">
    <source>
        <dbReference type="ARBA" id="ARBA00022840"/>
    </source>
</evidence>
<keyword evidence="1 12" id="KW-0639">Primosome</keyword>
<evidence type="ECO:0000256" key="7">
    <source>
        <dbReference type="ARBA" id="ARBA00022833"/>
    </source>
</evidence>
<keyword evidence="4 12" id="KW-0547">Nucleotide-binding</keyword>
<feature type="binding site" evidence="12">
    <location>
        <position position="368"/>
    </location>
    <ligand>
        <name>Zn(2+)</name>
        <dbReference type="ChEBI" id="CHEBI:29105"/>
        <label>2</label>
    </ligand>
</feature>
<dbReference type="PROSITE" id="PS51194">
    <property type="entry name" value="HELICASE_CTER"/>
    <property type="match status" value="1"/>
</dbReference>
<evidence type="ECO:0000259" key="14">
    <source>
        <dbReference type="PROSITE" id="PS51194"/>
    </source>
</evidence>
<dbReference type="GO" id="GO:0003677">
    <property type="term" value="F:DNA binding"/>
    <property type="evidence" value="ECO:0007669"/>
    <property type="project" value="UniProtKB-UniRule"/>
</dbReference>
<keyword evidence="6 12" id="KW-0347">Helicase</keyword>
<feature type="binding site" evidence="12">
    <location>
        <position position="378"/>
    </location>
    <ligand>
        <name>Zn(2+)</name>
        <dbReference type="ChEBI" id="CHEBI:29105"/>
        <label>1</label>
    </ligand>
</feature>
<comment type="caution">
    <text evidence="15">The sequence shown here is derived from an EMBL/GenBank/DDBJ whole genome shotgun (WGS) entry which is preliminary data.</text>
</comment>
<keyword evidence="10 12" id="KW-0413">Isomerase</keyword>
<dbReference type="InterPro" id="IPR014001">
    <property type="entry name" value="Helicase_ATP-bd"/>
</dbReference>
<organism evidence="15 16">
    <name type="scientific">Helicobacter valdiviensis</name>
    <dbReference type="NCBI Taxonomy" id="1458358"/>
    <lineage>
        <taxon>Bacteria</taxon>
        <taxon>Pseudomonadati</taxon>
        <taxon>Campylobacterota</taxon>
        <taxon>Epsilonproteobacteria</taxon>
        <taxon>Campylobacterales</taxon>
        <taxon>Helicobacteraceae</taxon>
        <taxon>Helicobacter</taxon>
    </lineage>
</organism>
<dbReference type="Pfam" id="PF17764">
    <property type="entry name" value="PriA_3primeBD"/>
    <property type="match status" value="1"/>
</dbReference>
<dbReference type="InterPro" id="IPR027417">
    <property type="entry name" value="P-loop_NTPase"/>
</dbReference>
<dbReference type="OrthoDB" id="9759544at2"/>
<keyword evidence="9 12" id="KW-0238">DNA-binding</keyword>
<dbReference type="GO" id="GO:1990077">
    <property type="term" value="C:primosome complex"/>
    <property type="evidence" value="ECO:0007669"/>
    <property type="project" value="UniProtKB-UniRule"/>
</dbReference>
<sequence>MHYYLVAPLGLNSPLLTYQAKNLLQKGRIVKIFVKNKDYQGVVLKEVEKPSYDCKDLEESKESFLPHQLKLAEFIASYYCVTLNLAYNLFMPAFLEAKTSLLPPKDIVLKPLNTVQKEAYEFLKNQKSALLFGDTGSGKTEIYIHLMYEVLKDGKNVIFLLPEISLTPQMEKRLGSVFGDILAFWHSKITAKKKKEILTLLKEGKIRIIAGARSALFLPLEEVGLIVVDEEHDDAYKSSQSPHYHARDVALYYGSKFGARVILGSATPSLSSYYKAKNEGRLFRLKGGFYEAKRRFIFEESARDFSFNILEKLKQNLENKKQAVVFLPTRANFKYLLCKNCGGSVECPNCSVTLSLHKKSNALKCHYCNYATRILEVCQKCGGELGSFRMGTQELIAELQEHLKEARIQGFDRDTITTQKKLKSTLEAFNKGEIDILVGTQMLSKGHDYHNVALSVVLGIDYLLKGVDFRARERATSLLFQIAGRSGRKEDGEVLIQTLNKDFFIPILEDYEKFLEDEISYKMGIYPPFMRLALLHFSSANEKTAYNNMHKALQILESKEVEIVGYGKSPIEKISNKWRYVIFVRSMSVSVLNKALKEFIDYPCTIDVDPLDFS</sequence>
<comment type="catalytic activity">
    <reaction evidence="12">
        <text>Couples ATP hydrolysis with the unwinding of duplex DNA by translocating in the 3'-5' direction.</text>
        <dbReference type="EC" id="5.6.2.4"/>
    </reaction>
</comment>
<keyword evidence="7 12" id="KW-0862">Zinc</keyword>
<protein>
    <recommendedName>
        <fullName evidence="12">Replication restart protein PriA</fullName>
    </recommendedName>
    <alternativeName>
        <fullName evidence="12">ATP-dependent DNA helicase PriA</fullName>
        <ecNumber evidence="12">5.6.2.4</ecNumber>
    </alternativeName>
    <alternativeName>
        <fullName evidence="12">DNA 3'-5' helicase PriA</fullName>
    </alternativeName>
</protein>
<dbReference type="AlphaFoldDB" id="A0A2W6PNQ7"/>
<evidence type="ECO:0000256" key="5">
    <source>
        <dbReference type="ARBA" id="ARBA00022801"/>
    </source>
</evidence>
<accession>A0A2W6PNQ7</accession>
<dbReference type="Pfam" id="PF18319">
    <property type="entry name" value="Zn_ribbon_PriA"/>
    <property type="match status" value="1"/>
</dbReference>
<dbReference type="SMART" id="SM00487">
    <property type="entry name" value="DEXDc"/>
    <property type="match status" value="1"/>
</dbReference>
<dbReference type="Gene3D" id="3.40.50.300">
    <property type="entry name" value="P-loop containing nucleotide triphosphate hydrolases"/>
    <property type="match status" value="2"/>
</dbReference>
<evidence type="ECO:0000256" key="12">
    <source>
        <dbReference type="HAMAP-Rule" id="MF_00983"/>
    </source>
</evidence>
<dbReference type="EC" id="5.6.2.4" evidence="12"/>
<keyword evidence="16" id="KW-1185">Reference proteome</keyword>
<dbReference type="Pfam" id="PF00271">
    <property type="entry name" value="Helicase_C"/>
    <property type="match status" value="1"/>
</dbReference>
<dbReference type="PANTHER" id="PTHR30580:SF0">
    <property type="entry name" value="PRIMOSOMAL PROTEIN N"/>
    <property type="match status" value="1"/>
</dbReference>
<dbReference type="GO" id="GO:0006302">
    <property type="term" value="P:double-strand break repair"/>
    <property type="evidence" value="ECO:0007669"/>
    <property type="project" value="InterPro"/>
</dbReference>
<dbReference type="InterPro" id="IPR040498">
    <property type="entry name" value="PriA_CRR"/>
</dbReference>
<feature type="binding site" evidence="12">
    <location>
        <position position="350"/>
    </location>
    <ligand>
        <name>Zn(2+)</name>
        <dbReference type="ChEBI" id="CHEBI:29105"/>
        <label>2</label>
    </ligand>
</feature>
<comment type="subunit">
    <text evidence="12">Component of the replication restart primosome.</text>
</comment>
<dbReference type="NCBIfam" id="NF004069">
    <property type="entry name" value="PRK05580.2-1"/>
    <property type="match status" value="1"/>
</dbReference>
<dbReference type="NCBIfam" id="TIGR00595">
    <property type="entry name" value="priA"/>
    <property type="match status" value="1"/>
</dbReference>
<dbReference type="SMART" id="SM00490">
    <property type="entry name" value="HELICc"/>
    <property type="match status" value="1"/>
</dbReference>
<gene>
    <name evidence="12" type="primary">priA</name>
    <name evidence="15" type="ORF">B6S12_04560</name>
</gene>
<dbReference type="Proteomes" id="UP000249746">
    <property type="component" value="Unassembled WGS sequence"/>
</dbReference>
<dbReference type="RefSeq" id="WP_111229629.1">
    <property type="nucleotide sequence ID" value="NZ_NBIU01000009.1"/>
</dbReference>